<keyword evidence="1 6" id="KW-0808">Transferase</keyword>
<evidence type="ECO:0000256" key="1">
    <source>
        <dbReference type="ARBA" id="ARBA00022679"/>
    </source>
</evidence>
<organism evidence="9 10">
    <name type="scientific">Succiniclasticum ruminis</name>
    <dbReference type="NCBI Taxonomy" id="40841"/>
    <lineage>
        <taxon>Bacteria</taxon>
        <taxon>Bacillati</taxon>
        <taxon>Bacillota</taxon>
        <taxon>Negativicutes</taxon>
        <taxon>Acidaminococcales</taxon>
        <taxon>Acidaminococcaceae</taxon>
        <taxon>Succiniclasticum</taxon>
    </lineage>
</organism>
<proteinExistence type="inferred from homology"/>
<dbReference type="Pfam" id="PF02811">
    <property type="entry name" value="PHP"/>
    <property type="match status" value="1"/>
</dbReference>
<keyword evidence="4 6" id="KW-0269">Exonuclease</keyword>
<dbReference type="Gene3D" id="2.40.50.140">
    <property type="entry name" value="Nucleic acid-binding proteins"/>
    <property type="match status" value="1"/>
</dbReference>
<evidence type="ECO:0000256" key="2">
    <source>
        <dbReference type="ARBA" id="ARBA00022695"/>
    </source>
</evidence>
<feature type="compositionally biased region" description="Polar residues" evidence="7">
    <location>
        <begin position="106"/>
        <end position="118"/>
    </location>
</feature>
<dbReference type="GO" id="GO:0008408">
    <property type="term" value="F:3'-5' exonuclease activity"/>
    <property type="evidence" value="ECO:0007669"/>
    <property type="project" value="UniProtKB-UniRule"/>
</dbReference>
<keyword evidence="5 6" id="KW-0239">DNA-directed DNA polymerase</keyword>
<dbReference type="Gene3D" id="6.10.140.1510">
    <property type="match status" value="1"/>
</dbReference>
<dbReference type="GO" id="GO:0006261">
    <property type="term" value="P:DNA-templated DNA replication"/>
    <property type="evidence" value="ECO:0007669"/>
    <property type="project" value="UniProtKB-UniRule"/>
</dbReference>
<name>A0A1G6P212_9FIRM</name>
<dbReference type="Gene3D" id="1.10.150.700">
    <property type="entry name" value="PolC, middle finger domain"/>
    <property type="match status" value="1"/>
</dbReference>
<dbReference type="InterPro" id="IPR016195">
    <property type="entry name" value="Pol/histidinol_Pase-like"/>
</dbReference>
<dbReference type="Pfam" id="PF17657">
    <property type="entry name" value="DNA_pol3_finger"/>
    <property type="match status" value="1"/>
</dbReference>
<dbReference type="PANTHER" id="PTHR32294">
    <property type="entry name" value="DNA POLYMERASE III SUBUNIT ALPHA"/>
    <property type="match status" value="1"/>
</dbReference>
<dbReference type="HAMAP" id="MF_00356">
    <property type="entry name" value="DNApol_PolC"/>
    <property type="match status" value="1"/>
</dbReference>
<gene>
    <name evidence="6" type="primary">polC</name>
    <name evidence="9" type="ORF">SAMN04487864_1196</name>
</gene>
<dbReference type="InterPro" id="IPR004805">
    <property type="entry name" value="DnaE2/DnaE/PolC"/>
</dbReference>
<dbReference type="AlphaFoldDB" id="A0A1G6P212"/>
<keyword evidence="10" id="KW-1185">Reference proteome</keyword>
<dbReference type="Proteomes" id="UP000198943">
    <property type="component" value="Unassembled WGS sequence"/>
</dbReference>
<evidence type="ECO:0000256" key="4">
    <source>
        <dbReference type="ARBA" id="ARBA00022839"/>
    </source>
</evidence>
<dbReference type="Pfam" id="PF07733">
    <property type="entry name" value="DNA_pol3_alpha"/>
    <property type="match status" value="2"/>
</dbReference>
<evidence type="ECO:0000256" key="6">
    <source>
        <dbReference type="HAMAP-Rule" id="MF_00356"/>
    </source>
</evidence>
<dbReference type="EMBL" id="FMYW01000019">
    <property type="protein sequence ID" value="SDC74038.1"/>
    <property type="molecule type" value="Genomic_DNA"/>
</dbReference>
<dbReference type="SMART" id="SM00481">
    <property type="entry name" value="POLIIIAc"/>
    <property type="match status" value="1"/>
</dbReference>
<dbReference type="PANTHER" id="PTHR32294:SF5">
    <property type="entry name" value="DNA POLYMERASE III POLC-TYPE"/>
    <property type="match status" value="1"/>
</dbReference>
<evidence type="ECO:0000313" key="9">
    <source>
        <dbReference type="EMBL" id="SDC74038.1"/>
    </source>
</evidence>
<keyword evidence="6" id="KW-0378">Hydrolase</keyword>
<keyword evidence="2 6" id="KW-0548">Nucleotidyltransferase</keyword>
<keyword evidence="6" id="KW-0963">Cytoplasm</keyword>
<evidence type="ECO:0000256" key="3">
    <source>
        <dbReference type="ARBA" id="ARBA00022705"/>
    </source>
</evidence>
<dbReference type="InterPro" id="IPR006308">
    <property type="entry name" value="Pol_III_a_PolC-type_gram_pos"/>
</dbReference>
<comment type="similarity">
    <text evidence="6">Belongs to the DNA polymerase type-C family. PolC subfamily.</text>
</comment>
<evidence type="ECO:0000313" key="10">
    <source>
        <dbReference type="Proteomes" id="UP000198943"/>
    </source>
</evidence>
<keyword evidence="3 6" id="KW-0235">DNA replication</keyword>
<dbReference type="SUPFAM" id="SSF89550">
    <property type="entry name" value="PHP domain-like"/>
    <property type="match status" value="1"/>
</dbReference>
<comment type="catalytic activity">
    <reaction evidence="6">
        <text>DNA(n) + a 2'-deoxyribonucleoside 5'-triphosphate = DNA(n+1) + diphosphate</text>
        <dbReference type="Rhea" id="RHEA:22508"/>
        <dbReference type="Rhea" id="RHEA-COMP:17339"/>
        <dbReference type="Rhea" id="RHEA-COMP:17340"/>
        <dbReference type="ChEBI" id="CHEBI:33019"/>
        <dbReference type="ChEBI" id="CHEBI:61560"/>
        <dbReference type="ChEBI" id="CHEBI:173112"/>
        <dbReference type="EC" id="2.7.7.7"/>
    </reaction>
</comment>
<dbReference type="GO" id="GO:0005737">
    <property type="term" value="C:cytoplasm"/>
    <property type="evidence" value="ECO:0007669"/>
    <property type="project" value="UniProtKB-SubCell"/>
</dbReference>
<dbReference type="Gene3D" id="1.10.150.870">
    <property type="match status" value="1"/>
</dbReference>
<dbReference type="EC" id="2.7.7.7" evidence="6"/>
<dbReference type="InterPro" id="IPR044923">
    <property type="entry name" value="PolC_middle_finger_sf"/>
</dbReference>
<feature type="region of interest" description="Disordered" evidence="7">
    <location>
        <begin position="106"/>
        <end position="146"/>
    </location>
</feature>
<dbReference type="InterPro" id="IPR012340">
    <property type="entry name" value="NA-bd_OB-fold"/>
</dbReference>
<dbReference type="InterPro" id="IPR003141">
    <property type="entry name" value="Pol/His_phosphatase_N"/>
</dbReference>
<comment type="function">
    <text evidence="6">Required for replicative DNA synthesis. This DNA polymerase also exhibits 3' to 5' exonuclease activity.</text>
</comment>
<evidence type="ECO:0000256" key="5">
    <source>
        <dbReference type="ARBA" id="ARBA00022932"/>
    </source>
</evidence>
<evidence type="ECO:0000259" key="8">
    <source>
        <dbReference type="SMART" id="SM00481"/>
    </source>
</evidence>
<feature type="domain" description="Polymerase/histidinol phosphatase N-terminal" evidence="8">
    <location>
        <begin position="306"/>
        <end position="375"/>
    </location>
</feature>
<dbReference type="GO" id="GO:0003677">
    <property type="term" value="F:DNA binding"/>
    <property type="evidence" value="ECO:0007669"/>
    <property type="project" value="UniProtKB-UniRule"/>
</dbReference>
<evidence type="ECO:0000256" key="7">
    <source>
        <dbReference type="SAM" id="MobiDB-lite"/>
    </source>
</evidence>
<keyword evidence="6" id="KW-0540">Nuclease</keyword>
<dbReference type="InterPro" id="IPR040982">
    <property type="entry name" value="DNA_pol3_finger"/>
</dbReference>
<dbReference type="InterPro" id="IPR004013">
    <property type="entry name" value="PHP_dom"/>
</dbReference>
<accession>A0A1G6P212</accession>
<dbReference type="Gene3D" id="3.20.20.140">
    <property type="entry name" value="Metal-dependent hydrolases"/>
    <property type="match status" value="1"/>
</dbReference>
<sequence>MKPSFYLEPDAEKMRSFFRTFSLHEDLIADLIKISISKIWIDEADNSWELEYTHSESIDSRLPDALTGQIINYFNLKNLCWKKPEQETGSVPLPDSEVQKDNNPTAIETEQKDNNPTAEGNAPEAGYYPDVPAEEPPPDADCGFDSNIEEDETYMQAYNALYGKKFADGCLFGKNFKADTVIPLNELTEARRHIVIQGHIGTQRDKDDKLVAFAEREVRGRNKDSSRLLVLFNIIDADGGIYVKVFFDDREEGNEFKKQLKTGTELQLLGNAEPDQYNHEAMTFTPIAIKKIEVRQREDHAPVKRVELHCHTKMSKLDAITPMADLVKTAIRFGHKALAITDHGVIQAFPFCQDAVEDAGSDLKLIYGCEGYLTSDENGEILREGLPHTQKIRSNHIILLAKNYTGLRNLYKLVTLSHLSYQNGTGVRARPLIPRSILEELRDGLLLGSACEIGELYQAVEQGKSEEELLKIADFYDYLEIQPLGNNAFLEREGRFTHDQLIEHNKLIYRLAKKLGKLCVATCDSHFLNPEDAKTRAILQYSQGYNDADMQAPLYFRTTEEMLAEFTYFDEETAYEICVTNPNKIADQICRLKPVPDRDQLYSPAISGAEEEIERKSYEKAHRYYGDTLPKVVEDRLKMELDAIIGHGYAVLYEIAHKLVKHSMDEGYLVGSRGSVGSSFVACMTDITEVNPLIPHYRCPKCRHTEFFEHNEYASGFDLPPKNCPECGTDMARDGHNIPFAVFMGFHGDKVPDIDLNFSDEYQHRAHKYTEELFGRDNVCRAGTIATIAPKTAWSYAKKYFEEHNIPAHPAYVESFIAGLNGVKRTTGQHPAGIMVIPRDMDIHYITPMSHPADDKNSNIITTHYDYHSINDRLVKLDILGHVDPTMIKRLEEFTGINAMDIPVGDPDTMSIFSSTEKLGVTPEQIGTNVGTLGIPECGTRFTLDMIHELKPKLFSDIVRVSGYSHGTNVWIGNAKDLIESGHPVEQTISTRDDVMTSLIAKGVDPALAFKTMEYVRKGKAAKKGLEPAMKEAMEKAHVPDWYMKSCETVQYLFPKAHAVAYVLNAYRIAYCKVHHPLAYYAAYFSQRADVDATYIAKGESFIRQYIKNVELQGKEAKAVDKDNVVYLQLILEMLARGFVFYPIDLYKSHAYQFRPEDEKGIRIPLCCLPGVGKGVARTLSLTVKNNPRDFISQEDLLSCCRQTEQNITDKIARREELLPEEEELGHVGQTALDALADYGALGDLPVSNQMDLFSFS</sequence>
<dbReference type="Gene3D" id="3.30.1900.20">
    <property type="match status" value="2"/>
</dbReference>
<reference evidence="10" key="1">
    <citation type="submission" date="2016-10" db="EMBL/GenBank/DDBJ databases">
        <authorList>
            <person name="Varghese N."/>
            <person name="Submissions S."/>
        </authorList>
    </citation>
    <scope>NUCLEOTIDE SEQUENCE [LARGE SCALE GENOMIC DNA]</scope>
    <source>
        <strain evidence="10">DSM 11005</strain>
    </source>
</reference>
<dbReference type="InterPro" id="IPR011708">
    <property type="entry name" value="DNA_pol3_alpha_NTPase_dom"/>
</dbReference>
<comment type="subcellular location">
    <subcellularLocation>
        <location evidence="6">Cytoplasm</location>
    </subcellularLocation>
</comment>
<dbReference type="CDD" id="cd07435">
    <property type="entry name" value="PHP_PolIIIA_POLC"/>
    <property type="match status" value="1"/>
</dbReference>
<protein>
    <recommendedName>
        <fullName evidence="6">DNA polymerase III PolC-type</fullName>
        <shortName evidence="6">PolIII</shortName>
        <ecNumber evidence="6">2.7.7.7</ecNumber>
    </recommendedName>
</protein>
<dbReference type="NCBIfam" id="TIGR01405">
    <property type="entry name" value="polC_Gram_pos"/>
    <property type="match status" value="1"/>
</dbReference>
<dbReference type="GO" id="GO:0003887">
    <property type="term" value="F:DNA-directed DNA polymerase activity"/>
    <property type="evidence" value="ECO:0007669"/>
    <property type="project" value="UniProtKB-UniRule"/>
</dbReference>
<dbReference type="NCBIfam" id="NF001688">
    <property type="entry name" value="PRK00448.1"/>
    <property type="match status" value="1"/>
</dbReference>
<dbReference type="RefSeq" id="WP_256324826.1">
    <property type="nucleotide sequence ID" value="NZ_FMYW01000019.1"/>
</dbReference>